<dbReference type="AlphaFoldDB" id="A0A165YG37"/>
<dbReference type="Proteomes" id="UP000076798">
    <property type="component" value="Unassembled WGS sequence"/>
</dbReference>
<organism evidence="2 3">
    <name type="scientific">Sistotremastrum suecicum HHB10207 ss-3</name>
    <dbReference type="NCBI Taxonomy" id="1314776"/>
    <lineage>
        <taxon>Eukaryota</taxon>
        <taxon>Fungi</taxon>
        <taxon>Dikarya</taxon>
        <taxon>Basidiomycota</taxon>
        <taxon>Agaricomycotina</taxon>
        <taxon>Agaricomycetes</taxon>
        <taxon>Sistotremastrales</taxon>
        <taxon>Sistotremastraceae</taxon>
        <taxon>Sistotremastrum</taxon>
    </lineage>
</organism>
<evidence type="ECO:0000313" key="3">
    <source>
        <dbReference type="Proteomes" id="UP000076798"/>
    </source>
</evidence>
<evidence type="ECO:0000313" key="2">
    <source>
        <dbReference type="EMBL" id="KZT33207.1"/>
    </source>
</evidence>
<sequence length="75" mass="8177">MTKTKEEVDEWIKRMDVSLVFVSPVAFLVPAVQSLSPSSSNPGGTTDVPPPLPDISAQNVCILFYLALILSVRLF</sequence>
<evidence type="ECO:0000256" key="1">
    <source>
        <dbReference type="SAM" id="Phobius"/>
    </source>
</evidence>
<keyword evidence="1" id="KW-0812">Transmembrane</keyword>
<reference evidence="2 3" key="1">
    <citation type="journal article" date="2016" name="Mol. Biol. Evol.">
        <title>Comparative Genomics of Early-Diverging Mushroom-Forming Fungi Provides Insights into the Origins of Lignocellulose Decay Capabilities.</title>
        <authorList>
            <person name="Nagy L.G."/>
            <person name="Riley R."/>
            <person name="Tritt A."/>
            <person name="Adam C."/>
            <person name="Daum C."/>
            <person name="Floudas D."/>
            <person name="Sun H."/>
            <person name="Yadav J.S."/>
            <person name="Pangilinan J."/>
            <person name="Larsson K.H."/>
            <person name="Matsuura K."/>
            <person name="Barry K."/>
            <person name="Labutti K."/>
            <person name="Kuo R."/>
            <person name="Ohm R.A."/>
            <person name="Bhattacharya S.S."/>
            <person name="Shirouzu T."/>
            <person name="Yoshinaga Y."/>
            <person name="Martin F.M."/>
            <person name="Grigoriev I.V."/>
            <person name="Hibbett D.S."/>
        </authorList>
    </citation>
    <scope>NUCLEOTIDE SEQUENCE [LARGE SCALE GENOMIC DNA]</scope>
    <source>
        <strain evidence="2 3">HHB10207 ss-3</strain>
    </source>
</reference>
<gene>
    <name evidence="2" type="ORF">SISSUDRAFT_1054533</name>
</gene>
<proteinExistence type="predicted"/>
<dbReference type="EMBL" id="KV428258">
    <property type="protein sequence ID" value="KZT33207.1"/>
    <property type="molecule type" value="Genomic_DNA"/>
</dbReference>
<keyword evidence="3" id="KW-1185">Reference proteome</keyword>
<feature type="transmembrane region" description="Helical" evidence="1">
    <location>
        <begin position="17"/>
        <end position="35"/>
    </location>
</feature>
<accession>A0A165YG37</accession>
<keyword evidence="1" id="KW-0472">Membrane</keyword>
<name>A0A165YG37_9AGAM</name>
<keyword evidence="1" id="KW-1133">Transmembrane helix</keyword>
<feature type="transmembrane region" description="Helical" evidence="1">
    <location>
        <begin position="55"/>
        <end position="74"/>
    </location>
</feature>
<protein>
    <submittedName>
        <fullName evidence="2">Uncharacterized protein</fullName>
    </submittedName>
</protein>